<name>A0A392SU56_9FABA</name>
<keyword evidence="3" id="KW-1185">Reference proteome</keyword>
<protein>
    <submittedName>
        <fullName evidence="2">Uncharacterized protein</fullName>
    </submittedName>
</protein>
<organism evidence="2 3">
    <name type="scientific">Trifolium medium</name>
    <dbReference type="NCBI Taxonomy" id="97028"/>
    <lineage>
        <taxon>Eukaryota</taxon>
        <taxon>Viridiplantae</taxon>
        <taxon>Streptophyta</taxon>
        <taxon>Embryophyta</taxon>
        <taxon>Tracheophyta</taxon>
        <taxon>Spermatophyta</taxon>
        <taxon>Magnoliopsida</taxon>
        <taxon>eudicotyledons</taxon>
        <taxon>Gunneridae</taxon>
        <taxon>Pentapetalae</taxon>
        <taxon>rosids</taxon>
        <taxon>fabids</taxon>
        <taxon>Fabales</taxon>
        <taxon>Fabaceae</taxon>
        <taxon>Papilionoideae</taxon>
        <taxon>50 kb inversion clade</taxon>
        <taxon>NPAAA clade</taxon>
        <taxon>Hologalegina</taxon>
        <taxon>IRL clade</taxon>
        <taxon>Trifolieae</taxon>
        <taxon>Trifolium</taxon>
    </lineage>
</organism>
<reference evidence="2 3" key="1">
    <citation type="journal article" date="2018" name="Front. Plant Sci.">
        <title>Red Clover (Trifolium pratense) and Zigzag Clover (T. medium) - A Picture of Genomic Similarities and Differences.</title>
        <authorList>
            <person name="Dluhosova J."/>
            <person name="Istvanek J."/>
            <person name="Nedelnik J."/>
            <person name="Repkova J."/>
        </authorList>
    </citation>
    <scope>NUCLEOTIDE SEQUENCE [LARGE SCALE GENOMIC DNA]</scope>
    <source>
        <strain evidence="3">cv. 10/8</strain>
        <tissue evidence="2">Leaf</tissue>
    </source>
</reference>
<dbReference type="EMBL" id="LXQA010439901">
    <property type="protein sequence ID" value="MCI51957.1"/>
    <property type="molecule type" value="Genomic_DNA"/>
</dbReference>
<feature type="non-terminal residue" evidence="2">
    <location>
        <position position="70"/>
    </location>
</feature>
<feature type="region of interest" description="Disordered" evidence="1">
    <location>
        <begin position="1"/>
        <end position="70"/>
    </location>
</feature>
<sequence length="70" mass="7871">MGHAENRCEVRFSMENDDGTREWSSEIRAESRRQGGRVTSRWLREERGGRTEKEGGDVAGQPSFPASSSN</sequence>
<evidence type="ECO:0000313" key="2">
    <source>
        <dbReference type="EMBL" id="MCI51957.1"/>
    </source>
</evidence>
<evidence type="ECO:0000313" key="3">
    <source>
        <dbReference type="Proteomes" id="UP000265520"/>
    </source>
</evidence>
<accession>A0A392SU56</accession>
<dbReference type="AlphaFoldDB" id="A0A392SU56"/>
<evidence type="ECO:0000256" key="1">
    <source>
        <dbReference type="SAM" id="MobiDB-lite"/>
    </source>
</evidence>
<dbReference type="Proteomes" id="UP000265520">
    <property type="component" value="Unassembled WGS sequence"/>
</dbReference>
<comment type="caution">
    <text evidence="2">The sequence shown here is derived from an EMBL/GenBank/DDBJ whole genome shotgun (WGS) entry which is preliminary data.</text>
</comment>
<proteinExistence type="predicted"/>
<feature type="compositionally biased region" description="Basic and acidic residues" evidence="1">
    <location>
        <begin position="1"/>
        <end position="33"/>
    </location>
</feature>
<feature type="compositionally biased region" description="Basic and acidic residues" evidence="1">
    <location>
        <begin position="42"/>
        <end position="56"/>
    </location>
</feature>